<dbReference type="InterPro" id="IPR047135">
    <property type="entry name" value="YsiQ"/>
</dbReference>
<reference evidence="9" key="2">
    <citation type="submission" date="2015-03" db="EMBL/GenBank/DDBJ databases">
        <title>Genome sequence of Paenibacillus beijingensis strain DSM 24997T.</title>
        <authorList>
            <person name="Kwak Y."/>
            <person name="Shin J.-H."/>
        </authorList>
    </citation>
    <scope>NUCLEOTIDE SEQUENCE [LARGE SCALE GENOMIC DNA]</scope>
    <source>
        <strain evidence="9">DSM 24997</strain>
    </source>
</reference>
<keyword evidence="6 7" id="KW-0472">Membrane</keyword>
<dbReference type="OrthoDB" id="9806302at2"/>
<feature type="transmembrane region" description="Helical" evidence="7">
    <location>
        <begin position="7"/>
        <end position="25"/>
    </location>
</feature>
<evidence type="ECO:0000313" key="8">
    <source>
        <dbReference type="EMBL" id="AJY77688.1"/>
    </source>
</evidence>
<keyword evidence="5 7" id="KW-1133">Transmembrane helix</keyword>
<name>A0A0D5NS23_9BACL</name>
<protein>
    <submittedName>
        <fullName evidence="8">Multidrug transporter MatE</fullName>
    </submittedName>
</protein>
<keyword evidence="2" id="KW-0813">Transport</keyword>
<evidence type="ECO:0000256" key="6">
    <source>
        <dbReference type="ARBA" id="ARBA00023136"/>
    </source>
</evidence>
<dbReference type="GO" id="GO:0005886">
    <property type="term" value="C:plasma membrane"/>
    <property type="evidence" value="ECO:0007669"/>
    <property type="project" value="UniProtKB-SubCell"/>
</dbReference>
<reference evidence="8 9" key="1">
    <citation type="journal article" date="2015" name="J. Biotechnol.">
        <title>Complete genome sequence of Paenibacillus beijingensis 7188(T) (=DSM 24997(T)), a novel rhizobacterium from jujube garden soil.</title>
        <authorList>
            <person name="Kwak Y."/>
            <person name="Shin J.H."/>
        </authorList>
    </citation>
    <scope>NUCLEOTIDE SEQUENCE [LARGE SCALE GENOMIC DNA]</scope>
    <source>
        <strain evidence="8 9">DSM 24997</strain>
    </source>
</reference>
<evidence type="ECO:0000256" key="4">
    <source>
        <dbReference type="ARBA" id="ARBA00022692"/>
    </source>
</evidence>
<dbReference type="InterPro" id="IPR002528">
    <property type="entry name" value="MATE_fam"/>
</dbReference>
<keyword evidence="4 7" id="KW-0812">Transmembrane</keyword>
<dbReference type="PATRIC" id="fig|1126833.4.peg.2692"/>
<dbReference type="PIRSF" id="PIRSF006603">
    <property type="entry name" value="DinF"/>
    <property type="match status" value="1"/>
</dbReference>
<dbReference type="InterPro" id="IPR048279">
    <property type="entry name" value="MdtK-like"/>
</dbReference>
<dbReference type="Pfam" id="PF01554">
    <property type="entry name" value="MatE"/>
    <property type="match status" value="2"/>
</dbReference>
<feature type="transmembrane region" description="Helical" evidence="7">
    <location>
        <begin position="309"/>
        <end position="330"/>
    </location>
</feature>
<feature type="transmembrane region" description="Helical" evidence="7">
    <location>
        <begin position="45"/>
        <end position="69"/>
    </location>
</feature>
<feature type="transmembrane region" description="Helical" evidence="7">
    <location>
        <begin position="81"/>
        <end position="105"/>
    </location>
</feature>
<dbReference type="AlphaFoldDB" id="A0A0D5NS23"/>
<dbReference type="GO" id="GO:0015297">
    <property type="term" value="F:antiporter activity"/>
    <property type="evidence" value="ECO:0007669"/>
    <property type="project" value="InterPro"/>
</dbReference>
<dbReference type="GO" id="GO:0042910">
    <property type="term" value="F:xenobiotic transmembrane transporter activity"/>
    <property type="evidence" value="ECO:0007669"/>
    <property type="project" value="InterPro"/>
</dbReference>
<dbReference type="RefSeq" id="WP_045673235.1">
    <property type="nucleotide sequence ID" value="NZ_CP011058.1"/>
</dbReference>
<feature type="transmembrane region" description="Helical" evidence="7">
    <location>
        <begin position="277"/>
        <end position="297"/>
    </location>
</feature>
<evidence type="ECO:0000256" key="7">
    <source>
        <dbReference type="SAM" id="Phobius"/>
    </source>
</evidence>
<dbReference type="PANTHER" id="PTHR42925:SF2">
    <property type="entry name" value="NA+ DRIVEN MULTIDRUG EFFLUX PUMP"/>
    <property type="match status" value="1"/>
</dbReference>
<evidence type="ECO:0000256" key="5">
    <source>
        <dbReference type="ARBA" id="ARBA00022989"/>
    </source>
</evidence>
<keyword evidence="9" id="KW-1185">Reference proteome</keyword>
<gene>
    <name evidence="8" type="ORF">VN24_12275</name>
</gene>
<sequence length="454" mass="49628">MDKKYNLWVLSWPIFIELLLQFLLGTVDTLMVSRVSDDAVAVVGFANQLFAALTTLFTIVASGAGILIAQKLGARKEEDARTISVIAVKATFGIGLLLSIVLMAMPRTIALALQMPESLLPLADTYISIVGGGMLLTALMTTLSTVIRNTGNTKAPMVTAIGMNVVHIVLNYGFIYGAFGLPQWGLTGVALSTLVSRLLATLLLFYMFIYAFERKMWLPDLKLWHRGLFREVMNIGWPLGVNMASWVFSQLVIYVFLNMLGPKELAARTYMNSLESFCFLLGFSLALAGQIKAAYLYGEGRMREVSQTAFRMMLAGQIVVIVNALIIFIFGRQLLGFFTDDPEIIALGASLLGLNLLLQPGKMLNMGLGDTLNAVGDTRFVMKISLFSMWIVSVGISYVLGVELGWGLIGIYVCMIADEYLRGALCLWRWRSKKWARGVNPGPAAPGTGAAAEA</sequence>
<feature type="transmembrane region" description="Helical" evidence="7">
    <location>
        <begin position="191"/>
        <end position="212"/>
    </location>
</feature>
<dbReference type="EMBL" id="CP011058">
    <property type="protein sequence ID" value="AJY77688.1"/>
    <property type="molecule type" value="Genomic_DNA"/>
</dbReference>
<dbReference type="Proteomes" id="UP000032633">
    <property type="component" value="Chromosome"/>
</dbReference>
<accession>A0A0D5NS23</accession>
<organism evidence="8 9">
    <name type="scientific">Paenibacillus beijingensis</name>
    <dbReference type="NCBI Taxonomy" id="1126833"/>
    <lineage>
        <taxon>Bacteria</taxon>
        <taxon>Bacillati</taxon>
        <taxon>Bacillota</taxon>
        <taxon>Bacilli</taxon>
        <taxon>Bacillales</taxon>
        <taxon>Paenibacillaceae</taxon>
        <taxon>Paenibacillus</taxon>
    </lineage>
</organism>
<dbReference type="CDD" id="cd13134">
    <property type="entry name" value="MATE_like_8"/>
    <property type="match status" value="1"/>
</dbReference>
<evidence type="ECO:0000256" key="2">
    <source>
        <dbReference type="ARBA" id="ARBA00022448"/>
    </source>
</evidence>
<comment type="subcellular location">
    <subcellularLocation>
        <location evidence="1">Cell membrane</location>
        <topology evidence="1">Multi-pass membrane protein</topology>
    </subcellularLocation>
</comment>
<evidence type="ECO:0000256" key="1">
    <source>
        <dbReference type="ARBA" id="ARBA00004651"/>
    </source>
</evidence>
<dbReference type="PANTHER" id="PTHR42925">
    <property type="entry name" value="MULTIDRUG AND TOXIN EFFLUX PROTEIN MATE FAMILY"/>
    <property type="match status" value="1"/>
</dbReference>
<dbReference type="STRING" id="1126833.VN24_12275"/>
<keyword evidence="3" id="KW-1003">Cell membrane</keyword>
<dbReference type="NCBIfam" id="TIGR00797">
    <property type="entry name" value="matE"/>
    <property type="match status" value="1"/>
</dbReference>
<dbReference type="HOGENOM" id="CLU_012893_5_3_9"/>
<evidence type="ECO:0000313" key="9">
    <source>
        <dbReference type="Proteomes" id="UP000032633"/>
    </source>
</evidence>
<proteinExistence type="predicted"/>
<feature type="transmembrane region" description="Helical" evidence="7">
    <location>
        <begin position="232"/>
        <end position="257"/>
    </location>
</feature>
<evidence type="ECO:0000256" key="3">
    <source>
        <dbReference type="ARBA" id="ARBA00022475"/>
    </source>
</evidence>
<dbReference type="KEGG" id="pbj:VN24_12275"/>
<feature type="transmembrane region" description="Helical" evidence="7">
    <location>
        <begin position="158"/>
        <end position="179"/>
    </location>
</feature>
<feature type="transmembrane region" description="Helical" evidence="7">
    <location>
        <begin position="125"/>
        <end position="146"/>
    </location>
</feature>